<evidence type="ECO:0000313" key="2">
    <source>
        <dbReference type="EMBL" id="EAY25734.1"/>
    </source>
</evidence>
<keyword evidence="3" id="KW-1185">Reference proteome</keyword>
<feature type="compositionally biased region" description="Polar residues" evidence="1">
    <location>
        <begin position="50"/>
        <end position="62"/>
    </location>
</feature>
<proteinExistence type="predicted"/>
<evidence type="ECO:0000256" key="1">
    <source>
        <dbReference type="SAM" id="MobiDB-lite"/>
    </source>
</evidence>
<dbReference type="AlphaFoldDB" id="A1ZV78"/>
<dbReference type="Proteomes" id="UP000004095">
    <property type="component" value="Unassembled WGS sequence"/>
</dbReference>
<dbReference type="EMBL" id="AAWS01000044">
    <property type="protein sequence ID" value="EAY25734.1"/>
    <property type="molecule type" value="Genomic_DNA"/>
</dbReference>
<protein>
    <submittedName>
        <fullName evidence="2">Uncharacterized protein</fullName>
    </submittedName>
</protein>
<accession>A1ZV78</accession>
<reference evidence="2 3" key="1">
    <citation type="submission" date="2007-01" db="EMBL/GenBank/DDBJ databases">
        <authorList>
            <person name="Haygood M."/>
            <person name="Podell S."/>
            <person name="Anderson C."/>
            <person name="Hopkinson B."/>
            <person name="Roe K."/>
            <person name="Barbeau K."/>
            <person name="Gaasterland T."/>
            <person name="Ferriera S."/>
            <person name="Johnson J."/>
            <person name="Kravitz S."/>
            <person name="Beeson K."/>
            <person name="Sutton G."/>
            <person name="Rogers Y.-H."/>
            <person name="Friedman R."/>
            <person name="Frazier M."/>
            <person name="Venter J.C."/>
        </authorList>
    </citation>
    <scope>NUCLEOTIDE SEQUENCE [LARGE SCALE GENOMIC DNA]</scope>
    <source>
        <strain evidence="2 3">ATCC 23134</strain>
    </source>
</reference>
<dbReference type="RefSeq" id="WP_002702285.1">
    <property type="nucleotide sequence ID" value="NZ_AAWS01000044.1"/>
</dbReference>
<feature type="region of interest" description="Disordered" evidence="1">
    <location>
        <begin position="24"/>
        <end position="62"/>
    </location>
</feature>
<sequence>MFAKKDKEGYDVVIRSLKKAGYLAKSSNEGARQVAKNKGQGKPENDKKSMTTGRPYNNTVTHTKPFLKPYEEKVFLDRIDDSVITAVKNATIRGVGTSIEAKIKVAVGSDPIRVSLRSGRFDADSNTNGIKDLLFDGSGNNYVVALPGQESTFKVNSADLDGVQDLSIYTQSHTNPGGGNNKFTGHLIIKSKILVGSNQIRLNVRIKK</sequence>
<name>A1ZV78_MICM2</name>
<gene>
    <name evidence="2" type="ORF">M23134_04908</name>
</gene>
<evidence type="ECO:0000313" key="3">
    <source>
        <dbReference type="Proteomes" id="UP000004095"/>
    </source>
</evidence>
<comment type="caution">
    <text evidence="2">The sequence shown here is derived from an EMBL/GenBank/DDBJ whole genome shotgun (WGS) entry which is preliminary data.</text>
</comment>
<organism evidence="2 3">
    <name type="scientific">Microscilla marina ATCC 23134</name>
    <dbReference type="NCBI Taxonomy" id="313606"/>
    <lineage>
        <taxon>Bacteria</taxon>
        <taxon>Pseudomonadati</taxon>
        <taxon>Bacteroidota</taxon>
        <taxon>Cytophagia</taxon>
        <taxon>Cytophagales</taxon>
        <taxon>Microscillaceae</taxon>
        <taxon>Microscilla</taxon>
    </lineage>
</organism>